<dbReference type="CDD" id="cd13565">
    <property type="entry name" value="PBP2_PstS"/>
    <property type="match status" value="1"/>
</dbReference>
<dbReference type="RefSeq" id="WP_038373662.1">
    <property type="nucleotide sequence ID" value="NZ_KK070000.1"/>
</dbReference>
<keyword evidence="6" id="KW-0732">Signal</keyword>
<keyword evidence="2 4" id="KW-0813">Transport</keyword>
<feature type="region of interest" description="Disordered" evidence="5">
    <location>
        <begin position="31"/>
        <end position="53"/>
    </location>
</feature>
<dbReference type="Gene3D" id="3.40.190.10">
    <property type="entry name" value="Periplasmic binding protein-like II"/>
    <property type="match status" value="2"/>
</dbReference>
<evidence type="ECO:0000256" key="2">
    <source>
        <dbReference type="ARBA" id="ARBA00022448"/>
    </source>
</evidence>
<dbReference type="GO" id="GO:0043190">
    <property type="term" value="C:ATP-binding cassette (ABC) transporter complex"/>
    <property type="evidence" value="ECO:0007669"/>
    <property type="project" value="InterPro"/>
</dbReference>
<dbReference type="Pfam" id="PF12849">
    <property type="entry name" value="PBP_like_2"/>
    <property type="match status" value="1"/>
</dbReference>
<evidence type="ECO:0000256" key="3">
    <source>
        <dbReference type="ARBA" id="ARBA00022592"/>
    </source>
</evidence>
<accession>Z9JPC0</accession>
<evidence type="ECO:0000256" key="1">
    <source>
        <dbReference type="ARBA" id="ARBA00008725"/>
    </source>
</evidence>
<dbReference type="PROSITE" id="PS51257">
    <property type="entry name" value="PROKAR_LIPOPROTEIN"/>
    <property type="match status" value="1"/>
</dbReference>
<dbReference type="STRING" id="396014.BF93_04490"/>
<feature type="compositionally biased region" description="Low complexity" evidence="5">
    <location>
        <begin position="43"/>
        <end position="53"/>
    </location>
</feature>
<evidence type="ECO:0000259" key="7">
    <source>
        <dbReference type="Pfam" id="PF12849"/>
    </source>
</evidence>
<dbReference type="PIRSF" id="PIRSF002756">
    <property type="entry name" value="PstS"/>
    <property type="match status" value="1"/>
</dbReference>
<dbReference type="InterPro" id="IPR005673">
    <property type="entry name" value="ABC_phos-bd_PstS"/>
</dbReference>
<dbReference type="GO" id="GO:0042301">
    <property type="term" value="F:phosphate ion binding"/>
    <property type="evidence" value="ECO:0007669"/>
    <property type="project" value="InterPro"/>
</dbReference>
<dbReference type="NCBIfam" id="TIGR00975">
    <property type="entry name" value="3a0107s03"/>
    <property type="match status" value="1"/>
</dbReference>
<dbReference type="HOGENOM" id="CLU_034528_0_0_11"/>
<keyword evidence="3 4" id="KW-0592">Phosphate transport</keyword>
<dbReference type="eggNOG" id="COG0226">
    <property type="taxonomic scope" value="Bacteria"/>
</dbReference>
<comment type="caution">
    <text evidence="8">The sequence shown here is derived from an EMBL/GenBank/DDBJ whole genome shotgun (WGS) entry which is preliminary data.</text>
</comment>
<organism evidence="8 9">
    <name type="scientific">Brachybacterium phenoliresistens</name>
    <dbReference type="NCBI Taxonomy" id="396014"/>
    <lineage>
        <taxon>Bacteria</taxon>
        <taxon>Bacillati</taxon>
        <taxon>Actinomycetota</taxon>
        <taxon>Actinomycetes</taxon>
        <taxon>Micrococcales</taxon>
        <taxon>Dermabacteraceae</taxon>
        <taxon>Brachybacterium</taxon>
    </lineage>
</organism>
<dbReference type="AlphaFoldDB" id="Z9JPC0"/>
<keyword evidence="9" id="KW-1185">Reference proteome</keyword>
<dbReference type="Proteomes" id="UP000023067">
    <property type="component" value="Unassembled WGS sequence"/>
</dbReference>
<protein>
    <recommendedName>
        <fullName evidence="4">Phosphate-binding protein</fullName>
    </recommendedName>
</protein>
<reference evidence="8 9" key="1">
    <citation type="submission" date="2014-02" db="EMBL/GenBank/DDBJ databases">
        <title>Genome sequence of Brachybacterium phenoliresistens strain W13A50.</title>
        <authorList>
            <person name="Wang X."/>
        </authorList>
    </citation>
    <scope>NUCLEOTIDE SEQUENCE [LARGE SCALE GENOMIC DNA]</scope>
    <source>
        <strain evidence="8 9">W13A50</strain>
    </source>
</reference>
<evidence type="ECO:0000256" key="6">
    <source>
        <dbReference type="SAM" id="SignalP"/>
    </source>
</evidence>
<dbReference type="EMBL" id="JDYK01000017">
    <property type="protein sequence ID" value="EWS80270.1"/>
    <property type="molecule type" value="Genomic_DNA"/>
</dbReference>
<evidence type="ECO:0000256" key="4">
    <source>
        <dbReference type="PIRNR" id="PIRNR002756"/>
    </source>
</evidence>
<evidence type="ECO:0000256" key="5">
    <source>
        <dbReference type="SAM" id="MobiDB-lite"/>
    </source>
</evidence>
<dbReference type="PATRIC" id="fig|396014.3.peg.2929"/>
<dbReference type="PANTHER" id="PTHR42996:SF1">
    <property type="entry name" value="PHOSPHATE-BINDING PROTEIN PSTS"/>
    <property type="match status" value="1"/>
</dbReference>
<comment type="similarity">
    <text evidence="1 4">Belongs to the PstS family.</text>
</comment>
<dbReference type="OrthoDB" id="9801510at2"/>
<dbReference type="SUPFAM" id="SSF53850">
    <property type="entry name" value="Periplasmic binding protein-like II"/>
    <property type="match status" value="1"/>
</dbReference>
<gene>
    <name evidence="8" type="ORF">BF93_04490</name>
</gene>
<feature type="signal peptide" evidence="6">
    <location>
        <begin position="1"/>
        <end position="24"/>
    </location>
</feature>
<evidence type="ECO:0000313" key="9">
    <source>
        <dbReference type="Proteomes" id="UP000023067"/>
    </source>
</evidence>
<name>Z9JPC0_9MICO</name>
<dbReference type="GO" id="GO:0035435">
    <property type="term" value="P:phosphate ion transmembrane transport"/>
    <property type="evidence" value="ECO:0007669"/>
    <property type="project" value="InterPro"/>
</dbReference>
<evidence type="ECO:0000313" key="8">
    <source>
        <dbReference type="EMBL" id="EWS80270.1"/>
    </source>
</evidence>
<sequence>MNARKNKLVALAALGLTGALALSACGGGSPSADGGSDAGGAQPGAASGQLAGAGASSAESAQGAWTQNFIALNPEAQVTYDSVGSSAGREQFLAGGVQFAGSDAALTEDELAQSAEACQGGTAFDLPVYISPIAVVFNLEGVEDLQLSAPTIAGIFAGTITTWNDPAIVADNPEATLPDLAITPVHRSDGSGTTENFTSYLSETAGDVWTHGEVDEWPIEGGQSGDGTSGLVSVVEGGNGTIGYADASKAGNLGIAKVKVGEEYIEYSPEAAAKAVELSPRAEGRSEHDIVMELDRTIDDPGAYPIVLVSYLVLCDTYADQETADLVKAYAGYVVSPEGQEASAQAAGSAPLTEGLSTDATAAIESIKAAA</sequence>
<feature type="domain" description="PBP" evidence="7">
    <location>
        <begin position="41"/>
        <end position="338"/>
    </location>
</feature>
<proteinExistence type="inferred from homology"/>
<dbReference type="PANTHER" id="PTHR42996">
    <property type="entry name" value="PHOSPHATE-BINDING PROTEIN PSTS"/>
    <property type="match status" value="1"/>
</dbReference>
<dbReference type="InterPro" id="IPR050962">
    <property type="entry name" value="Phosphate-bind_PstS"/>
</dbReference>
<dbReference type="InterPro" id="IPR024370">
    <property type="entry name" value="PBP_domain"/>
</dbReference>
<feature type="chain" id="PRO_5038747616" description="Phosphate-binding protein" evidence="6">
    <location>
        <begin position="25"/>
        <end position="371"/>
    </location>
</feature>